<dbReference type="GO" id="GO:0016491">
    <property type="term" value="F:oxidoreductase activity"/>
    <property type="evidence" value="ECO:0007669"/>
    <property type="project" value="InterPro"/>
</dbReference>
<evidence type="ECO:0000256" key="2">
    <source>
        <dbReference type="ARBA" id="ARBA00023008"/>
    </source>
</evidence>
<evidence type="ECO:0000313" key="6">
    <source>
        <dbReference type="EMBL" id="OWF48969.1"/>
    </source>
</evidence>
<dbReference type="InterPro" id="IPR008922">
    <property type="entry name" value="Di-copper_centre_dom_sf"/>
</dbReference>
<keyword evidence="7" id="KW-1185">Reference proteome</keyword>
<dbReference type="PROSITE" id="PS00498">
    <property type="entry name" value="TYROSINASE_2"/>
    <property type="match status" value="1"/>
</dbReference>
<comment type="caution">
    <text evidence="6">The sequence shown here is derived from an EMBL/GenBank/DDBJ whole genome shotgun (WGS) entry which is preliminary data.</text>
</comment>
<protein>
    <submittedName>
        <fullName evidence="6">Tyrosinase-like protein 2</fullName>
    </submittedName>
</protein>
<proteinExistence type="predicted"/>
<dbReference type="InterPro" id="IPR050316">
    <property type="entry name" value="Tyrosinase/Hemocyanin"/>
</dbReference>
<feature type="domain" description="Tyrosinase copper-binding" evidence="4">
    <location>
        <begin position="204"/>
        <end position="221"/>
    </location>
</feature>
<reference evidence="6 7" key="1">
    <citation type="journal article" date="2017" name="Nat. Ecol. Evol.">
        <title>Scallop genome provides insights into evolution of bilaterian karyotype and development.</title>
        <authorList>
            <person name="Wang S."/>
            <person name="Zhang J."/>
            <person name="Jiao W."/>
            <person name="Li J."/>
            <person name="Xun X."/>
            <person name="Sun Y."/>
            <person name="Guo X."/>
            <person name="Huan P."/>
            <person name="Dong B."/>
            <person name="Zhang L."/>
            <person name="Hu X."/>
            <person name="Sun X."/>
            <person name="Wang J."/>
            <person name="Zhao C."/>
            <person name="Wang Y."/>
            <person name="Wang D."/>
            <person name="Huang X."/>
            <person name="Wang R."/>
            <person name="Lv J."/>
            <person name="Li Y."/>
            <person name="Zhang Z."/>
            <person name="Liu B."/>
            <person name="Lu W."/>
            <person name="Hui Y."/>
            <person name="Liang J."/>
            <person name="Zhou Z."/>
            <person name="Hou R."/>
            <person name="Li X."/>
            <person name="Liu Y."/>
            <person name="Li H."/>
            <person name="Ning X."/>
            <person name="Lin Y."/>
            <person name="Zhao L."/>
            <person name="Xing Q."/>
            <person name="Dou J."/>
            <person name="Li Y."/>
            <person name="Mao J."/>
            <person name="Guo H."/>
            <person name="Dou H."/>
            <person name="Li T."/>
            <person name="Mu C."/>
            <person name="Jiang W."/>
            <person name="Fu Q."/>
            <person name="Fu X."/>
            <person name="Miao Y."/>
            <person name="Liu J."/>
            <person name="Yu Q."/>
            <person name="Li R."/>
            <person name="Liao H."/>
            <person name="Li X."/>
            <person name="Kong Y."/>
            <person name="Jiang Z."/>
            <person name="Chourrout D."/>
            <person name="Li R."/>
            <person name="Bao Z."/>
        </authorList>
    </citation>
    <scope>NUCLEOTIDE SEQUENCE [LARGE SCALE GENOMIC DNA]</scope>
    <source>
        <strain evidence="6 7">PY_sf001</strain>
    </source>
</reference>
<dbReference type="PROSITE" id="PS00497">
    <property type="entry name" value="TYROSINASE_1"/>
    <property type="match status" value="1"/>
</dbReference>
<dbReference type="PRINTS" id="PR00092">
    <property type="entry name" value="TYROSINASE"/>
</dbReference>
<evidence type="ECO:0000259" key="5">
    <source>
        <dbReference type="PROSITE" id="PS00498"/>
    </source>
</evidence>
<feature type="signal peptide" evidence="3">
    <location>
        <begin position="1"/>
        <end position="28"/>
    </location>
</feature>
<dbReference type="AlphaFoldDB" id="A0A210QJS6"/>
<accession>A0A210QJS6</accession>
<dbReference type="SUPFAM" id="SSF48056">
    <property type="entry name" value="Di-copper centre-containing domain"/>
    <property type="match status" value="1"/>
</dbReference>
<name>A0A210QJS6_MIZYE</name>
<evidence type="ECO:0000256" key="3">
    <source>
        <dbReference type="SAM" id="SignalP"/>
    </source>
</evidence>
<evidence type="ECO:0000313" key="7">
    <source>
        <dbReference type="Proteomes" id="UP000242188"/>
    </source>
</evidence>
<keyword evidence="1" id="KW-0479">Metal-binding</keyword>
<dbReference type="OrthoDB" id="6132182at2759"/>
<organism evidence="6 7">
    <name type="scientific">Mizuhopecten yessoensis</name>
    <name type="common">Japanese scallop</name>
    <name type="synonym">Patinopecten yessoensis</name>
    <dbReference type="NCBI Taxonomy" id="6573"/>
    <lineage>
        <taxon>Eukaryota</taxon>
        <taxon>Metazoa</taxon>
        <taxon>Spiralia</taxon>
        <taxon>Lophotrochozoa</taxon>
        <taxon>Mollusca</taxon>
        <taxon>Bivalvia</taxon>
        <taxon>Autobranchia</taxon>
        <taxon>Pteriomorphia</taxon>
        <taxon>Pectinida</taxon>
        <taxon>Pectinoidea</taxon>
        <taxon>Pectinidae</taxon>
        <taxon>Mizuhopecten</taxon>
    </lineage>
</organism>
<evidence type="ECO:0000259" key="4">
    <source>
        <dbReference type="PROSITE" id="PS00497"/>
    </source>
</evidence>
<dbReference type="InterPro" id="IPR002227">
    <property type="entry name" value="Tyrosinase_Cu-bd"/>
</dbReference>
<feature type="domain" description="Tyrosinase copper-binding" evidence="5">
    <location>
        <begin position="338"/>
        <end position="349"/>
    </location>
</feature>
<dbReference type="EMBL" id="NEDP02003339">
    <property type="protein sequence ID" value="OWF48969.1"/>
    <property type="molecule type" value="Genomic_DNA"/>
</dbReference>
<dbReference type="Gene3D" id="1.10.1280.10">
    <property type="entry name" value="Di-copper center containing domain from catechol oxidase"/>
    <property type="match status" value="1"/>
</dbReference>
<dbReference type="Proteomes" id="UP000242188">
    <property type="component" value="Unassembled WGS sequence"/>
</dbReference>
<dbReference type="GO" id="GO:0046872">
    <property type="term" value="F:metal ion binding"/>
    <property type="evidence" value="ECO:0007669"/>
    <property type="project" value="UniProtKB-KW"/>
</dbReference>
<gene>
    <name evidence="6" type="ORF">KP79_PYT16160</name>
</gene>
<keyword evidence="2" id="KW-0186">Copper</keyword>
<feature type="chain" id="PRO_5012194204" evidence="3">
    <location>
        <begin position="29"/>
        <end position="493"/>
    </location>
</feature>
<evidence type="ECO:0000256" key="1">
    <source>
        <dbReference type="ARBA" id="ARBA00022723"/>
    </source>
</evidence>
<sequence>MKMKQTTTGFVFASIISSLLLNIVKVTGQHLLTSPATNCEQYRDHRGKFEITGNDDSVHCLQKHLYQFALRSSPNDADNAYVDELLKKALTRCSVKKSKAGLSKLSKKKCRSRKCKKMRYKGRRGKRFARKYYSNRERKYNAEQAGCNWERKEVRMLSRPEWNQFTNRINILKRPIELPGGGSFIPYDVISNIHRVKTNLKAAHKGPNFLGWHRVYLLIMEAAIGVPIPYWDSRLDYDMDEPVDSVLWTDEFFGPGIGRVDSGPFANWITAHKEPLARNIGLSGSLISECMVERMLRYKSHDPVVDPTVRSISIEGIHNGPHRWVDGQLSIIRKASQDPVFFLHHSFIDYLWYLFRQLMRETGNINPATDYPDKGPKSQARNENMIPFGNLRNIHGYSDIIEGLSRYKPPPKCPSCGGSDYLECDRQINRCRSKASRTVATLRDIQIRRRLAMDIVIRGTRFEGPVTDIRTSGVALGYLQLVNNTHLVNTGTL</sequence>
<keyword evidence="3" id="KW-0732">Signal</keyword>
<dbReference type="PANTHER" id="PTHR11474:SF126">
    <property type="entry name" value="TYROSINASE-LIKE PROTEIN TYR-1-RELATED"/>
    <property type="match status" value="1"/>
</dbReference>
<dbReference type="PANTHER" id="PTHR11474">
    <property type="entry name" value="TYROSINASE FAMILY MEMBER"/>
    <property type="match status" value="1"/>
</dbReference>
<dbReference type="Pfam" id="PF00264">
    <property type="entry name" value="Tyrosinase"/>
    <property type="match status" value="1"/>
</dbReference>